<keyword evidence="4" id="KW-0472">Membrane</keyword>
<reference evidence="9" key="1">
    <citation type="submission" date="2013-02" db="EMBL/GenBank/DDBJ databases">
        <title>Comparative genomics of Borrelia species.</title>
        <authorList>
            <person name="Schwan T.G."/>
            <person name="Raffel S.J."/>
            <person name="Porcella S.F."/>
        </authorList>
    </citation>
    <scope>NUCLEOTIDE SEQUENCE</scope>
    <source>
        <strain evidence="9">FR64b</strain>
        <plasmid evidence="9">unnamed</plasmid>
    </source>
</reference>
<gene>
    <name evidence="9" type="ORF">BOM_1218</name>
</gene>
<dbReference type="EMBL" id="CP004233">
    <property type="protein sequence ID" value="AHH05761.1"/>
    <property type="molecule type" value="Genomic_DNA"/>
</dbReference>
<comment type="function">
    <text evidence="8">An outer membrane protein that may participate in pathogenesis. Some human Lyme disease patients have antibodies against this protein. The Mlp proteins probably undergo intragenic recombination, generating new alleles.</text>
</comment>
<sequence length="302" mass="35085">MFMVKFIYYLIMSCTLLLYCCLNRNPMPEGTNPNNDFNSIKGDPHIYIDINTTLAEEEVFSALKSGFDTIITNTPKGHKKTKYNNFITWLSNNPQKKKELANAFTIVYNFLDDRRKRQSSNLTTEQLIINTLKCCVPKPVNAICNDNNHAYQTIPDIDGNDLQNALHLNFTFLLQDIFSKNSNEEIFKITIDNLREPFIYIANFIGTDRLEQIIRQNHLNDSQKQGLDLLKAALNDKGKFHQFLRLDKDELKEILNHIYSELEKCGRDDSKKDTFKNAIKNYFNIITERKLDKFVDQVTSSC</sequence>
<dbReference type="HOGENOM" id="CLU_805791_0_0_12"/>
<protein>
    <submittedName>
        <fullName evidence="9">Mlp lipoprotein family protein</fullName>
    </submittedName>
</protein>
<evidence type="ECO:0000256" key="4">
    <source>
        <dbReference type="ARBA" id="ARBA00023136"/>
    </source>
</evidence>
<dbReference type="AlphaFoldDB" id="W5SKZ5"/>
<dbReference type="Pfam" id="PF03304">
    <property type="entry name" value="Mlp"/>
    <property type="match status" value="2"/>
</dbReference>
<geneLocation type="plasmid" evidence="9">
    <name>unnamed</name>
</geneLocation>
<evidence type="ECO:0000256" key="7">
    <source>
        <dbReference type="ARBA" id="ARBA00023288"/>
    </source>
</evidence>
<keyword evidence="3" id="KW-0732">Signal</keyword>
<evidence type="ECO:0000256" key="8">
    <source>
        <dbReference type="ARBA" id="ARBA00046007"/>
    </source>
</evidence>
<comment type="similarity">
    <text evidence="2">Belongs to the Multicopy lipoprotein (Mlp) family.</text>
</comment>
<keyword evidence="7 9" id="KW-0449">Lipoprotein</keyword>
<keyword evidence="9" id="KW-0614">Plasmid</keyword>
<evidence type="ECO:0000256" key="2">
    <source>
        <dbReference type="ARBA" id="ARBA00008380"/>
    </source>
</evidence>
<name>W5SKZ5_9SPIR</name>
<evidence type="ECO:0000256" key="1">
    <source>
        <dbReference type="ARBA" id="ARBA00004459"/>
    </source>
</evidence>
<proteinExistence type="inferred from homology"/>
<keyword evidence="5" id="KW-0564">Palmitate</keyword>
<evidence type="ECO:0000313" key="9">
    <source>
        <dbReference type="EMBL" id="AHH05761.1"/>
    </source>
</evidence>
<accession>W5SKZ5</accession>
<evidence type="ECO:0000256" key="5">
    <source>
        <dbReference type="ARBA" id="ARBA00023139"/>
    </source>
</evidence>
<evidence type="ECO:0000256" key="6">
    <source>
        <dbReference type="ARBA" id="ARBA00023237"/>
    </source>
</evidence>
<dbReference type="InterPro" id="IPR004983">
    <property type="entry name" value="Mlp"/>
</dbReference>
<evidence type="ECO:0000256" key="3">
    <source>
        <dbReference type="ARBA" id="ARBA00022729"/>
    </source>
</evidence>
<organism evidence="9">
    <name type="scientific">Borrelia miyamotoi FR64b</name>
    <dbReference type="NCBI Taxonomy" id="1292392"/>
    <lineage>
        <taxon>Bacteria</taxon>
        <taxon>Pseudomonadati</taxon>
        <taxon>Spirochaetota</taxon>
        <taxon>Spirochaetia</taxon>
        <taxon>Spirochaetales</taxon>
        <taxon>Borreliaceae</taxon>
        <taxon>Borrelia</taxon>
    </lineage>
</organism>
<comment type="subcellular location">
    <subcellularLocation>
        <location evidence="1">Cell outer membrane</location>
        <topology evidence="1">Lipid-anchor</topology>
    </subcellularLocation>
</comment>
<dbReference type="GO" id="GO:0009279">
    <property type="term" value="C:cell outer membrane"/>
    <property type="evidence" value="ECO:0007669"/>
    <property type="project" value="UniProtKB-SubCell"/>
</dbReference>
<keyword evidence="6" id="KW-0998">Cell outer membrane</keyword>